<dbReference type="RefSeq" id="WP_109811060.1">
    <property type="nucleotide sequence ID" value="NZ_QGKU01000029.1"/>
</dbReference>
<dbReference type="NCBIfam" id="NF041546">
    <property type="entry name" value="ParA_partition"/>
    <property type="match status" value="1"/>
</dbReference>
<sequence length="211" mass="22190">MAGRAITVAQQKGGSGKTTLAVNLAIALLGRGHTVAVLDTDPQGSLGRWFMARRAAMDDPGLEFATASAWGVGYECEKLKKHHDFVIIDTPPKIDSDLRPALRESALVLVPVATSHVDLWATESVLELTQRVGCPVLMVLNRASSRAKLTAEVSGALDGLDAPRARTALSSRVIYAEVMGEGTGVTERAPRGPAAVEVQALLDEIGGVLDG</sequence>
<gene>
    <name evidence="1" type="ORF">DKT77_07320</name>
</gene>
<name>A0A2V2LCS0_9RHOB</name>
<dbReference type="Pfam" id="PF09140">
    <property type="entry name" value="MipZ"/>
    <property type="match status" value="1"/>
</dbReference>
<dbReference type="SUPFAM" id="SSF52540">
    <property type="entry name" value="P-loop containing nucleoside triphosphate hydrolases"/>
    <property type="match status" value="1"/>
</dbReference>
<dbReference type="PIRSF" id="PIRSF009320">
    <property type="entry name" value="Nuc_binding_HP_1000"/>
    <property type="match status" value="1"/>
</dbReference>
<dbReference type="InterPro" id="IPR048089">
    <property type="entry name" value="McdA"/>
</dbReference>
<comment type="caution">
    <text evidence="1">The sequence shown here is derived from an EMBL/GenBank/DDBJ whole genome shotgun (WGS) entry which is preliminary data.</text>
</comment>
<organism evidence="1 2">
    <name type="scientific">Meridianimarinicoccus roseus</name>
    <dbReference type="NCBI Taxonomy" id="2072018"/>
    <lineage>
        <taxon>Bacteria</taxon>
        <taxon>Pseudomonadati</taxon>
        <taxon>Pseudomonadota</taxon>
        <taxon>Alphaproteobacteria</taxon>
        <taxon>Rhodobacterales</taxon>
        <taxon>Paracoccaceae</taxon>
        <taxon>Meridianimarinicoccus</taxon>
    </lineage>
</organism>
<dbReference type="CDD" id="cd02042">
    <property type="entry name" value="ParAB_family"/>
    <property type="match status" value="1"/>
</dbReference>
<proteinExistence type="predicted"/>
<reference evidence="1 2" key="1">
    <citation type="submission" date="2018-05" db="EMBL/GenBank/DDBJ databases">
        <title>Rhodobacteraceae gen. nov., sp. nov. isolated from sea water.</title>
        <authorList>
            <person name="Ren Y."/>
        </authorList>
    </citation>
    <scope>NUCLEOTIDE SEQUENCE [LARGE SCALE GENOMIC DNA]</scope>
    <source>
        <strain evidence="1 2">TG-679</strain>
    </source>
</reference>
<dbReference type="Gene3D" id="3.40.50.300">
    <property type="entry name" value="P-loop containing nucleotide triphosphate hydrolases"/>
    <property type="match status" value="1"/>
</dbReference>
<evidence type="ECO:0000313" key="2">
    <source>
        <dbReference type="Proteomes" id="UP000245680"/>
    </source>
</evidence>
<dbReference type="InterPro" id="IPR015223">
    <property type="entry name" value="MipZ"/>
</dbReference>
<dbReference type="AlphaFoldDB" id="A0A2V2LCS0"/>
<evidence type="ECO:0000313" key="1">
    <source>
        <dbReference type="EMBL" id="PWR03268.1"/>
    </source>
</evidence>
<dbReference type="PANTHER" id="PTHR13696">
    <property type="entry name" value="P-LOOP CONTAINING NUCLEOSIDE TRIPHOSPHATE HYDROLASE"/>
    <property type="match status" value="1"/>
</dbReference>
<dbReference type="InterPro" id="IPR050678">
    <property type="entry name" value="DNA_Partitioning_ATPase"/>
</dbReference>
<accession>A0A2V2LCS0</accession>
<dbReference type="OrthoDB" id="9804460at2"/>
<dbReference type="InterPro" id="IPR027417">
    <property type="entry name" value="P-loop_NTPase"/>
</dbReference>
<keyword evidence="2" id="KW-1185">Reference proteome</keyword>
<protein>
    <submittedName>
        <fullName evidence="1">Cobyrinic acid a,c-diamide synthase</fullName>
    </submittedName>
</protein>
<dbReference type="Proteomes" id="UP000245680">
    <property type="component" value="Unassembled WGS sequence"/>
</dbReference>
<dbReference type="EMBL" id="QGKU01000029">
    <property type="protein sequence ID" value="PWR03268.1"/>
    <property type="molecule type" value="Genomic_DNA"/>
</dbReference>
<dbReference type="PANTHER" id="PTHR13696:SF96">
    <property type="entry name" value="COBQ_COBB_MIND_PARA NUCLEOTIDE BINDING DOMAIN-CONTAINING PROTEIN"/>
    <property type="match status" value="1"/>
</dbReference>